<evidence type="ECO:0000259" key="8">
    <source>
        <dbReference type="Pfam" id="PF22600"/>
    </source>
</evidence>
<evidence type="ECO:0000259" key="7">
    <source>
        <dbReference type="Pfam" id="PF03828"/>
    </source>
</evidence>
<keyword evidence="4" id="KW-0479">Metal-binding</keyword>
<feature type="region of interest" description="Disordered" evidence="6">
    <location>
        <begin position="1"/>
        <end position="21"/>
    </location>
</feature>
<proteinExistence type="predicted"/>
<dbReference type="Pfam" id="PF22600">
    <property type="entry name" value="MTPAP-like_central"/>
    <property type="match status" value="1"/>
</dbReference>
<comment type="cofactor">
    <cofactor evidence="1">
        <name>Mn(2+)</name>
        <dbReference type="ChEBI" id="CHEBI:29035"/>
    </cofactor>
</comment>
<evidence type="ECO:0000313" key="10">
    <source>
        <dbReference type="Proteomes" id="UP001153620"/>
    </source>
</evidence>
<protein>
    <submittedName>
        <fullName evidence="9">Uncharacterized protein</fullName>
    </submittedName>
</protein>
<keyword evidence="5" id="KW-0460">Magnesium</keyword>
<dbReference type="InterPro" id="IPR043519">
    <property type="entry name" value="NT_sf"/>
</dbReference>
<keyword evidence="10" id="KW-1185">Reference proteome</keyword>
<dbReference type="CDD" id="cd05402">
    <property type="entry name" value="NT_PAP_TUTase"/>
    <property type="match status" value="1"/>
</dbReference>
<feature type="domain" description="PAP-associated" evidence="7">
    <location>
        <begin position="433"/>
        <end position="505"/>
    </location>
</feature>
<evidence type="ECO:0000256" key="5">
    <source>
        <dbReference type="ARBA" id="ARBA00022842"/>
    </source>
</evidence>
<dbReference type="GO" id="GO:0031123">
    <property type="term" value="P:RNA 3'-end processing"/>
    <property type="evidence" value="ECO:0007669"/>
    <property type="project" value="TreeGrafter"/>
</dbReference>
<dbReference type="SUPFAM" id="SSF81631">
    <property type="entry name" value="PAP/OAS1 substrate-binding domain"/>
    <property type="match status" value="1"/>
</dbReference>
<dbReference type="SUPFAM" id="SSF81301">
    <property type="entry name" value="Nucleotidyltransferase"/>
    <property type="match status" value="1"/>
</dbReference>
<feature type="domain" description="Poly(A) RNA polymerase mitochondrial-like central palm" evidence="8">
    <location>
        <begin position="227"/>
        <end position="342"/>
    </location>
</feature>
<gene>
    <name evidence="9" type="ORF">CHIRRI_LOCUS2591</name>
</gene>
<dbReference type="Gene3D" id="3.30.460.10">
    <property type="entry name" value="Beta Polymerase, domain 2"/>
    <property type="match status" value="1"/>
</dbReference>
<reference evidence="9" key="1">
    <citation type="submission" date="2022-01" db="EMBL/GenBank/DDBJ databases">
        <authorList>
            <person name="King R."/>
        </authorList>
    </citation>
    <scope>NUCLEOTIDE SEQUENCE</scope>
</reference>
<dbReference type="InterPro" id="IPR054708">
    <property type="entry name" value="MTPAP-like_central"/>
</dbReference>
<reference evidence="9" key="2">
    <citation type="submission" date="2022-10" db="EMBL/GenBank/DDBJ databases">
        <authorList>
            <consortium name="ENA_rothamsted_submissions"/>
            <consortium name="culmorum"/>
            <person name="King R."/>
        </authorList>
    </citation>
    <scope>NUCLEOTIDE SEQUENCE</scope>
</reference>
<dbReference type="Proteomes" id="UP001153620">
    <property type="component" value="Chromosome 1"/>
</dbReference>
<dbReference type="GO" id="GO:0050265">
    <property type="term" value="F:RNA uridylyltransferase activity"/>
    <property type="evidence" value="ECO:0007669"/>
    <property type="project" value="TreeGrafter"/>
</dbReference>
<name>A0A9N9RNP4_9DIPT</name>
<dbReference type="Pfam" id="PF03828">
    <property type="entry name" value="PAP_assoc"/>
    <property type="match status" value="1"/>
</dbReference>
<dbReference type="PANTHER" id="PTHR12271">
    <property type="entry name" value="POLY A POLYMERASE CID PAP -RELATED"/>
    <property type="match status" value="1"/>
</dbReference>
<evidence type="ECO:0000256" key="4">
    <source>
        <dbReference type="ARBA" id="ARBA00022723"/>
    </source>
</evidence>
<dbReference type="PANTHER" id="PTHR12271:SF66">
    <property type="entry name" value="TERMINAL URIDYLYLTRANSFERASE TAILOR"/>
    <property type="match status" value="1"/>
</dbReference>
<evidence type="ECO:0000256" key="3">
    <source>
        <dbReference type="ARBA" id="ARBA00022679"/>
    </source>
</evidence>
<dbReference type="InterPro" id="IPR002058">
    <property type="entry name" value="PAP_assoc"/>
</dbReference>
<keyword evidence="3" id="KW-0808">Transferase</keyword>
<evidence type="ECO:0000256" key="2">
    <source>
        <dbReference type="ARBA" id="ARBA00001946"/>
    </source>
</evidence>
<evidence type="ECO:0000256" key="6">
    <source>
        <dbReference type="SAM" id="MobiDB-lite"/>
    </source>
</evidence>
<organism evidence="9 10">
    <name type="scientific">Chironomus riparius</name>
    <dbReference type="NCBI Taxonomy" id="315576"/>
    <lineage>
        <taxon>Eukaryota</taxon>
        <taxon>Metazoa</taxon>
        <taxon>Ecdysozoa</taxon>
        <taxon>Arthropoda</taxon>
        <taxon>Hexapoda</taxon>
        <taxon>Insecta</taxon>
        <taxon>Pterygota</taxon>
        <taxon>Neoptera</taxon>
        <taxon>Endopterygota</taxon>
        <taxon>Diptera</taxon>
        <taxon>Nematocera</taxon>
        <taxon>Chironomoidea</taxon>
        <taxon>Chironomidae</taxon>
        <taxon>Chironominae</taxon>
        <taxon>Chironomus</taxon>
    </lineage>
</organism>
<feature type="region of interest" description="Disordered" evidence="6">
    <location>
        <begin position="106"/>
        <end position="135"/>
    </location>
</feature>
<evidence type="ECO:0000313" key="9">
    <source>
        <dbReference type="EMBL" id="CAG9799626.1"/>
    </source>
</evidence>
<accession>A0A9N9RNP4</accession>
<comment type="cofactor">
    <cofactor evidence="2">
        <name>Mg(2+)</name>
        <dbReference type="ChEBI" id="CHEBI:18420"/>
    </cofactor>
</comment>
<evidence type="ECO:0000256" key="1">
    <source>
        <dbReference type="ARBA" id="ARBA00001936"/>
    </source>
</evidence>
<dbReference type="AlphaFoldDB" id="A0A9N9RNP4"/>
<dbReference type="GO" id="GO:1990817">
    <property type="term" value="F:poly(A) RNA polymerase activity"/>
    <property type="evidence" value="ECO:0007669"/>
    <property type="project" value="UniProtKB-ARBA"/>
</dbReference>
<dbReference type="OrthoDB" id="419694at2759"/>
<dbReference type="EMBL" id="OU895877">
    <property type="protein sequence ID" value="CAG9799626.1"/>
    <property type="molecule type" value="Genomic_DNA"/>
</dbReference>
<dbReference type="GO" id="GO:0046872">
    <property type="term" value="F:metal ion binding"/>
    <property type="evidence" value="ECO:0007669"/>
    <property type="project" value="UniProtKB-KW"/>
</dbReference>
<sequence>MSYNRHGYTQGNDYQQSTSQGYSYGYPQQGWYGDQGFTDQMPQQYNYNGYSNTDYTKQQKFQNRQNYNNYQQYPVSNQMNSSAYPQHQQQQQQFNNNYQKWGNRNKRSHEYVEQSSLTASPEPKRQVPKKNFYQNPNMQPPQYSQTFPHAAYQTPNTQNLVTPKFNKGNLNKKKSNAISPIVVIQEQRSTEWAEIFKETMTLLNGCKAGEEVNILISYLQPPRSAWVKTKEQIYNDLMNLMAPLNVEKLLVFGSTLTGLDFHGSDLDYYVKLKTTPSHNDEIRQLIGRAAKLTRYSQGKEFQIICMIQNARVPIIRLLHKSTKITCDVNFSSKFGYYNSYFIGHVLGYDRRIKELAVILKLWSKTQKLAQQLIISNYCLMMLMIFYLQNAENPLLDTIINNQRSRSPLILDTKYKWNFYFNDTINNTKNNKLSLRELLCGFFEFYDKINYNEYVVSLYTGNLIPRKSFDNNTDLQDYRNTVKTHNLTALKADSPGMFVVQDGFELNLNIGIKNKKHSEMFFELIKLSSKKSEELKDKPFAELLIKLFTDIKLIKTENENRGKNKKKFQMTIHATAGDLKACQDILLNENPSKFYSVEEQQTLFYELVVEYSQKFLKEHYLCTVIPELSEDQSNSNLMQSRLRVILQYDTINGRKKMSFKDDETIEVEKTLSSKMLEKKINLDLDCLMVISTKDKGKTIDFDMFDSSNVTKKSSLLSFGNYFSINILTALKFYLKKKWDMVTVPN</sequence>
<dbReference type="Gene3D" id="1.10.1410.10">
    <property type="match status" value="1"/>
</dbReference>